<dbReference type="AlphaFoldDB" id="A0A7W8G951"/>
<dbReference type="PANTHER" id="PTHR39452">
    <property type="entry name" value="CHEY-P PHOSPHATASE CHEX"/>
    <property type="match status" value="1"/>
</dbReference>
<evidence type="ECO:0000259" key="2">
    <source>
        <dbReference type="Pfam" id="PF13690"/>
    </source>
</evidence>
<keyword evidence="1" id="KW-0145">Chemotaxis</keyword>
<dbReference type="InterPro" id="IPR028051">
    <property type="entry name" value="CheX-like_dom"/>
</dbReference>
<dbReference type="SUPFAM" id="SSF103039">
    <property type="entry name" value="CheC-like"/>
    <property type="match status" value="1"/>
</dbReference>
<dbReference type="CDD" id="cd17906">
    <property type="entry name" value="CheX"/>
    <property type="match status" value="1"/>
</dbReference>
<keyword evidence="4" id="KW-1185">Reference proteome</keyword>
<accession>A0A7W8G951</accession>
<dbReference type="Gene3D" id="3.40.1550.10">
    <property type="entry name" value="CheC-like"/>
    <property type="match status" value="1"/>
</dbReference>
<evidence type="ECO:0000313" key="3">
    <source>
        <dbReference type="EMBL" id="MBB5226153.1"/>
    </source>
</evidence>
<dbReference type="PANTHER" id="PTHR39452:SF1">
    <property type="entry name" value="CHEY-P PHOSPHATASE CHEX"/>
    <property type="match status" value="1"/>
</dbReference>
<dbReference type="InterPro" id="IPR038756">
    <property type="entry name" value="CheX-like"/>
</dbReference>
<evidence type="ECO:0000256" key="1">
    <source>
        <dbReference type="ARBA" id="ARBA00022500"/>
    </source>
</evidence>
<dbReference type="GO" id="GO:0006935">
    <property type="term" value="P:chemotaxis"/>
    <property type="evidence" value="ECO:0007669"/>
    <property type="project" value="UniProtKB-KW"/>
</dbReference>
<reference evidence="3 4" key="1">
    <citation type="submission" date="2020-08" db="EMBL/GenBank/DDBJ databases">
        <title>Genomic Encyclopedia of Type Strains, Phase IV (KMG-IV): sequencing the most valuable type-strain genomes for metagenomic binning, comparative biology and taxonomic classification.</title>
        <authorList>
            <person name="Goeker M."/>
        </authorList>
    </citation>
    <scope>NUCLEOTIDE SEQUENCE [LARGE SCALE GENOMIC DNA]</scope>
    <source>
        <strain evidence="3 4">DSM 103462</strain>
    </source>
</reference>
<dbReference type="EMBL" id="JACHFQ010000004">
    <property type="protein sequence ID" value="MBB5226153.1"/>
    <property type="molecule type" value="Genomic_DNA"/>
</dbReference>
<dbReference type="Proteomes" id="UP000518887">
    <property type="component" value="Unassembled WGS sequence"/>
</dbReference>
<gene>
    <name evidence="3" type="ORF">HNP76_001521</name>
</gene>
<dbReference type="InterPro" id="IPR028976">
    <property type="entry name" value="CheC-like_sf"/>
</dbReference>
<evidence type="ECO:0000313" key="4">
    <source>
        <dbReference type="Proteomes" id="UP000518887"/>
    </source>
</evidence>
<proteinExistence type="predicted"/>
<protein>
    <submittedName>
        <fullName evidence="3">Chemotaxis protein CheX</fullName>
    </submittedName>
</protein>
<feature type="domain" description="Chemotaxis phosphatase CheX-like" evidence="2">
    <location>
        <begin position="43"/>
        <end position="130"/>
    </location>
</feature>
<dbReference type="RefSeq" id="WP_184659142.1">
    <property type="nucleotide sequence ID" value="NZ_CP031518.1"/>
</dbReference>
<sequence length="161" mass="17193">MRVEYINPFVETSYQILKEVLGGATVTRGDLYLKSTAMPVMGVAALVGLAGDVEGRVLFDMTFETALNIASAMNGETLTKFDELAKATISELANLITAQAVTKLHELGFKFDLTPPALFAGEKMEIAALGGGNTNSVEALIVPLITECGKIEVNVAIRERV</sequence>
<name>A0A7W8G951_9SPIR</name>
<comment type="caution">
    <text evidence="3">The sequence shown here is derived from an EMBL/GenBank/DDBJ whole genome shotgun (WGS) entry which is preliminary data.</text>
</comment>
<dbReference type="Pfam" id="PF13690">
    <property type="entry name" value="CheX"/>
    <property type="match status" value="1"/>
</dbReference>
<organism evidence="3 4">
    <name type="scientific">Treponema ruminis</name>
    <dbReference type="NCBI Taxonomy" id="744515"/>
    <lineage>
        <taxon>Bacteria</taxon>
        <taxon>Pseudomonadati</taxon>
        <taxon>Spirochaetota</taxon>
        <taxon>Spirochaetia</taxon>
        <taxon>Spirochaetales</taxon>
        <taxon>Treponemataceae</taxon>
        <taxon>Treponema</taxon>
    </lineage>
</organism>